<evidence type="ECO:0000256" key="11">
    <source>
        <dbReference type="ARBA" id="ARBA00022737"/>
    </source>
</evidence>
<evidence type="ECO:0000256" key="5">
    <source>
        <dbReference type="ARBA" id="ARBA00012513"/>
    </source>
</evidence>
<keyword evidence="6" id="KW-0963">Cytoplasm</keyword>
<feature type="compositionally biased region" description="Basic and acidic residues" evidence="22">
    <location>
        <begin position="1037"/>
        <end position="1052"/>
    </location>
</feature>
<dbReference type="SUPFAM" id="SSF48726">
    <property type="entry name" value="Immunoglobulin"/>
    <property type="match status" value="10"/>
</dbReference>
<evidence type="ECO:0000259" key="23">
    <source>
        <dbReference type="PROSITE" id="PS50835"/>
    </source>
</evidence>
<keyword evidence="17" id="KW-1015">Disulfide bond</keyword>
<keyword evidence="14" id="KW-0067">ATP-binding</keyword>
<feature type="domain" description="Ig-like" evidence="23">
    <location>
        <begin position="1850"/>
        <end position="1936"/>
    </location>
</feature>
<evidence type="ECO:0000256" key="10">
    <source>
        <dbReference type="ARBA" id="ARBA00022723"/>
    </source>
</evidence>
<dbReference type="FunFam" id="2.60.40.10:FF:000050">
    <property type="entry name" value="Titin isoform B"/>
    <property type="match status" value="3"/>
</dbReference>
<protein>
    <recommendedName>
        <fullName evidence="5">non-specific serine/threonine protein kinase</fullName>
        <ecNumber evidence="5">2.7.11.1</ecNumber>
    </recommendedName>
</protein>
<dbReference type="FunFam" id="2.60.40.10:FF:000214">
    <property type="entry name" value="titin isoform X1"/>
    <property type="match status" value="1"/>
</dbReference>
<dbReference type="PANTHER" id="PTHR35971:SF5">
    <property type="entry name" value="OBSCURIN LIKE CYTOSKELETAL ADAPTOR 1"/>
    <property type="match status" value="1"/>
</dbReference>
<evidence type="ECO:0000256" key="15">
    <source>
        <dbReference type="ARBA" id="ARBA00022842"/>
    </source>
</evidence>
<evidence type="ECO:0000256" key="4">
    <source>
        <dbReference type="ARBA" id="ARBA00006692"/>
    </source>
</evidence>
<feature type="domain" description="Ig-like" evidence="23">
    <location>
        <begin position="1403"/>
        <end position="1488"/>
    </location>
</feature>
<dbReference type="Gene3D" id="2.60.40.10">
    <property type="entry name" value="Immunoglobulins"/>
    <property type="match status" value="10"/>
</dbReference>
<evidence type="ECO:0000256" key="14">
    <source>
        <dbReference type="ARBA" id="ARBA00022840"/>
    </source>
</evidence>
<accession>A0AAY5K7F1</accession>
<evidence type="ECO:0000256" key="2">
    <source>
        <dbReference type="ARBA" id="ARBA00004123"/>
    </source>
</evidence>
<evidence type="ECO:0000256" key="3">
    <source>
        <dbReference type="ARBA" id="ARBA00004496"/>
    </source>
</evidence>
<evidence type="ECO:0000256" key="8">
    <source>
        <dbReference type="ARBA" id="ARBA00022553"/>
    </source>
</evidence>
<feature type="compositionally biased region" description="Basic and acidic residues" evidence="22">
    <location>
        <begin position="271"/>
        <end position="293"/>
    </location>
</feature>
<dbReference type="Pfam" id="PF07679">
    <property type="entry name" value="I-set"/>
    <property type="match status" value="9"/>
</dbReference>
<feature type="compositionally biased region" description="Basic and acidic residues" evidence="22">
    <location>
        <begin position="1080"/>
        <end position="1148"/>
    </location>
</feature>
<feature type="region of interest" description="Disordered" evidence="22">
    <location>
        <begin position="587"/>
        <end position="607"/>
    </location>
</feature>
<dbReference type="InterPro" id="IPR052385">
    <property type="entry name" value="Obscurin/Obscurin-like_Reg"/>
</dbReference>
<comment type="similarity">
    <text evidence="4">Belongs to the protein kinase superfamily. CAMK Ser/Thr protein kinase family.</text>
</comment>
<dbReference type="InterPro" id="IPR013098">
    <property type="entry name" value="Ig_I-set"/>
</dbReference>
<dbReference type="InterPro" id="IPR013783">
    <property type="entry name" value="Ig-like_fold"/>
</dbReference>
<feature type="compositionally biased region" description="Basic and acidic residues" evidence="22">
    <location>
        <begin position="422"/>
        <end position="473"/>
    </location>
</feature>
<dbReference type="PROSITE" id="PS50835">
    <property type="entry name" value="IG_LIKE"/>
    <property type="match status" value="6"/>
</dbReference>
<keyword evidence="12" id="KW-0547">Nucleotide-binding</keyword>
<feature type="region of interest" description="Disordered" evidence="22">
    <location>
        <begin position="962"/>
        <end position="1178"/>
    </location>
</feature>
<name>A0AAY5K7F1_ESOLU</name>
<dbReference type="PANTHER" id="PTHR35971">
    <property type="entry name" value="SI:DKEY-31G6.6"/>
    <property type="match status" value="1"/>
</dbReference>
<evidence type="ECO:0000313" key="25">
    <source>
        <dbReference type="Proteomes" id="UP000265140"/>
    </source>
</evidence>
<keyword evidence="8" id="KW-0597">Phosphoprotein</keyword>
<dbReference type="GO" id="GO:0005524">
    <property type="term" value="F:ATP binding"/>
    <property type="evidence" value="ECO:0007669"/>
    <property type="project" value="UniProtKB-KW"/>
</dbReference>
<feature type="compositionally biased region" description="Basic and acidic residues" evidence="22">
    <location>
        <begin position="1017"/>
        <end position="1028"/>
    </location>
</feature>
<proteinExistence type="inferred from homology"/>
<dbReference type="EC" id="2.7.11.1" evidence="5"/>
<keyword evidence="11" id="KW-0677">Repeat</keyword>
<dbReference type="InterPro" id="IPR036179">
    <property type="entry name" value="Ig-like_dom_sf"/>
</dbReference>
<feature type="compositionally biased region" description="Basic and acidic residues" evidence="22">
    <location>
        <begin position="482"/>
        <end position="493"/>
    </location>
</feature>
<evidence type="ECO:0000256" key="6">
    <source>
        <dbReference type="ARBA" id="ARBA00022490"/>
    </source>
</evidence>
<feature type="compositionally biased region" description="Basic and acidic residues" evidence="22">
    <location>
        <begin position="341"/>
        <end position="363"/>
    </location>
</feature>
<dbReference type="GO" id="GO:0004674">
    <property type="term" value="F:protein serine/threonine kinase activity"/>
    <property type="evidence" value="ECO:0007669"/>
    <property type="project" value="UniProtKB-KW"/>
</dbReference>
<dbReference type="InterPro" id="IPR007110">
    <property type="entry name" value="Ig-like_dom"/>
</dbReference>
<keyword evidence="25" id="KW-1185">Reference proteome</keyword>
<evidence type="ECO:0000256" key="21">
    <source>
        <dbReference type="ARBA" id="ARBA00048679"/>
    </source>
</evidence>
<evidence type="ECO:0000256" key="17">
    <source>
        <dbReference type="ARBA" id="ARBA00023157"/>
    </source>
</evidence>
<dbReference type="GeneTree" id="ENSGT01110000267173"/>
<feature type="compositionally biased region" description="Basic and acidic residues" evidence="22">
    <location>
        <begin position="1247"/>
        <end position="1262"/>
    </location>
</feature>
<evidence type="ECO:0000256" key="9">
    <source>
        <dbReference type="ARBA" id="ARBA00022679"/>
    </source>
</evidence>
<feature type="compositionally biased region" description="Basic and acidic residues" evidence="22">
    <location>
        <begin position="690"/>
        <end position="701"/>
    </location>
</feature>
<feature type="region of interest" description="Disordered" evidence="22">
    <location>
        <begin position="660"/>
        <end position="679"/>
    </location>
</feature>
<dbReference type="GO" id="GO:0005516">
    <property type="term" value="F:calmodulin binding"/>
    <property type="evidence" value="ECO:0007669"/>
    <property type="project" value="UniProtKB-KW"/>
</dbReference>
<organism evidence="24 25">
    <name type="scientific">Esox lucius</name>
    <name type="common">Northern pike</name>
    <dbReference type="NCBI Taxonomy" id="8010"/>
    <lineage>
        <taxon>Eukaryota</taxon>
        <taxon>Metazoa</taxon>
        <taxon>Chordata</taxon>
        <taxon>Craniata</taxon>
        <taxon>Vertebrata</taxon>
        <taxon>Euteleostomi</taxon>
        <taxon>Actinopterygii</taxon>
        <taxon>Neopterygii</taxon>
        <taxon>Teleostei</taxon>
        <taxon>Protacanthopterygii</taxon>
        <taxon>Esociformes</taxon>
        <taxon>Esocidae</taxon>
        <taxon>Esox</taxon>
    </lineage>
</organism>
<gene>
    <name evidence="24" type="primary">EPRS1</name>
</gene>
<feature type="domain" description="Ig-like" evidence="23">
    <location>
        <begin position="1940"/>
        <end position="2026"/>
    </location>
</feature>
<evidence type="ECO:0000256" key="19">
    <source>
        <dbReference type="ARBA" id="ARBA00023319"/>
    </source>
</evidence>
<comment type="subcellular location">
    <subcellularLocation>
        <location evidence="3">Cytoplasm</location>
    </subcellularLocation>
    <subcellularLocation>
        <location evidence="2">Nucleus</location>
    </subcellularLocation>
</comment>
<dbReference type="SMART" id="SM00408">
    <property type="entry name" value="IGc2"/>
    <property type="match status" value="7"/>
</dbReference>
<dbReference type="InterPro" id="IPR003599">
    <property type="entry name" value="Ig_sub"/>
</dbReference>
<dbReference type="CDD" id="cd00096">
    <property type="entry name" value="Ig"/>
    <property type="match status" value="3"/>
</dbReference>
<evidence type="ECO:0000256" key="16">
    <source>
        <dbReference type="ARBA" id="ARBA00022860"/>
    </source>
</evidence>
<reference evidence="24" key="3">
    <citation type="submission" date="2025-09" db="UniProtKB">
        <authorList>
            <consortium name="Ensembl"/>
        </authorList>
    </citation>
    <scope>IDENTIFICATION</scope>
</reference>
<evidence type="ECO:0000256" key="1">
    <source>
        <dbReference type="ARBA" id="ARBA00001946"/>
    </source>
</evidence>
<feature type="region of interest" description="Disordered" evidence="22">
    <location>
        <begin position="1199"/>
        <end position="1296"/>
    </location>
</feature>
<keyword evidence="7" id="KW-0723">Serine/threonine-protein kinase</keyword>
<keyword evidence="18" id="KW-0539">Nucleus</keyword>
<evidence type="ECO:0000313" key="24">
    <source>
        <dbReference type="Ensembl" id="ENSELUP00000085104.1"/>
    </source>
</evidence>
<keyword evidence="19" id="KW-0393">Immunoglobulin domain</keyword>
<feature type="compositionally biased region" description="Basic and acidic residues" evidence="22">
    <location>
        <begin position="861"/>
        <end position="876"/>
    </location>
</feature>
<sequence>MKGRYSHEVVNKIQKLSIKNLKPEDQGCYTCRYDNLESTADLWVEAEQIHFTKRIQNIVVGERQAATFECEVSFDNAIVTWYKDTWELKECPKYNFRSEGRRHFMIIRNVTSDDEGVYSVIVRLEPRGEAKSTAELYLSGKEIELARVPHDVPDSSIQMPDMPSSVTLKESSPYYYEEEMQMREVEMREYEIWTEEKVVQKISTTTAPKVPVEESVQSIKVGMREEMPQKVSEAFKKPEEKAKPAVAASPYEAKRPVDEKITARVVPEEIPSPKEEHKEAMKPVHKPAEKPEQKVSVLPEDVPHVPEPKPEPKVLPAAKLEPEPKVSPIKKPESLPSKVPEAAKKPEASLPELEKPARVKKPETPSTVFPMEREPSPAAKILPSPEVPEAQKKQEVSLQQPATIPQKMDKQDIKPQMQPVPEKVDKQERKPERAKATRESESVILTEKKDTPEKVMEPKQKHLPVEKVPEKKPSGKVPVTKPIKDMDDEKDVLTSEIEVMPPRKEALHDTAKKKETVPQPEELLVNKLPKPGTTTIAQEIKLTTPKMSSSEYKPKKVIAEEVVKSAPMPTEPLDIQVVKPQFKPEMKPEIATEPMTKPEKTAIADDVTKKVPVTEKESPLKLAESLAKKVPKPAKTLFAEEVEASLKPAEPLLKKVSLPEFKSDLKSEPKPEKAVAELPKPAEPLVKKLFKPEPKPEKKAVAEGVSLSSEDVSPQKVSVKEKETSQKPTELLAKKALQDKKKTTEVTKPATQEQEQKVIEPGEGKQAPGPAKKVLRQKAKIHLEEEETLVVPTLKKTTRISKAVEQEQEIVALKKVPSVPVEEMPAVPKKPPPKIMKHTIHDFKERQYEEGEVPIIENYEAEQKAPKETESKEDKWFCTPIPTDETEDEIITLKQAPKDMKEDTPTDPSLVKKKVSRLPSDEKQEETVKLKPFQKFAKVGTVEPEKDKDKVKEFVAAKIGERHPKDEHIKAPFDHKKADKVHSPTEEPQAIKLKPLAKDSEDVQDLEKPLIKAKRIPTQEEEKKEVKLKPIATSPKETYEAVKPEKKEEKITQIKPSPPKTTPIKKMEKSPPVESPVQLKKVEHVPKEPEDKEKDTPLKHEDTLKRRVELKKTPSPKVEKPKPKEIEKIVMERKPSAERTKKLPKEVSPKVSVESVTLKKVPKKSPQEETDVTPPKKVPAIKELSPKVVQLRKISTQLEEEVFEEEPEVEEESDNEEWGWELVPRDSPASTEDWGEEGDALETPGMLRRDGKPAEEVGEGRGRGRGLRAGKTPSPGEGRGRGLRPGGGGDKPPDANPFGFQLKAVPLKFTKPLKDIVLQEGDAVGASATFECEVSPSTAVTTWMKDGSNLRESPKHKFTSDGKDRKLAIIDVQLVDTGEYTCVAKLGNKEKTTTAKLIVEELPVKWVKELEEETSVLKGQPMYLTCELNKEREVTWMKNGKVLKVIPGKVAINVIGMQQAITIQNTENDDAGIYACECELIRTKTTVKVIEIIRDWLVKPLRDQHVKPKAAATFKCELFKETPNWKWFKGDEEITNDPTDKTEVKKEGKVLTLTVKNAQPDDIAEYSMEVEGQRYSAKLTLAEREAEILKPLSSMEVVEKEDVTFETEISEDDVPGEWKHKGQVLTRSPTCVITMEGNKRFLTLKNVPLEASGEVSYTALNAVTSAVLTVKDGKPYFTTKLHDYSVTEKDELVMVCELSKPNAEVKWFKGNQQITTSKNVVIKADGKRRMLIIKKTEKANIGEYTCDCVSDKTTANVNIEERDIKVVKPLYSVEVTETEIAKFETEISEDDVHGHWKLKGEALHQSPDCEIKEEGTRHVMILYNVRKDQAGEVDFQAANAKSSAHLRVKARVIGLLRPLNDVTVTAGETATFECELSYEGIDVEWFLGGTKLEPSERVVTRAEGKTHTLTLRDVKISEAGEVKLTAKDFQTDARLHVNEPPVEFTKPLEDQTVEEEATAILECEVSRENAEVLWFQDSQEIRKTKKYDIVAEGCKRRLIIHGCTLDDSKTYTCDASEFKTSCFLNV</sequence>
<dbReference type="FunFam" id="2.60.40.10:FF:000148">
    <property type="entry name" value="titin isoform X1"/>
    <property type="match status" value="3"/>
</dbReference>
<dbReference type="GO" id="GO:0005634">
    <property type="term" value="C:nucleus"/>
    <property type="evidence" value="ECO:0007669"/>
    <property type="project" value="UniProtKB-SubCell"/>
</dbReference>
<feature type="compositionally biased region" description="Basic and acidic residues" evidence="22">
    <location>
        <begin position="996"/>
        <end position="1010"/>
    </location>
</feature>
<feature type="compositionally biased region" description="Basic and acidic residues" evidence="22">
    <location>
        <begin position="754"/>
        <end position="763"/>
    </location>
</feature>
<feature type="domain" description="Ig-like" evidence="23">
    <location>
        <begin position="47"/>
        <end position="139"/>
    </location>
</feature>
<feature type="domain" description="Ig-like" evidence="23">
    <location>
        <begin position="1306"/>
        <end position="1394"/>
    </location>
</feature>
<feature type="domain" description="Ig-like" evidence="23">
    <location>
        <begin position="1675"/>
        <end position="1758"/>
    </location>
</feature>
<evidence type="ECO:0000256" key="7">
    <source>
        <dbReference type="ARBA" id="ARBA00022527"/>
    </source>
</evidence>
<comment type="cofactor">
    <cofactor evidence="1">
        <name>Mg(2+)</name>
        <dbReference type="ChEBI" id="CHEBI:18420"/>
    </cofactor>
</comment>
<dbReference type="Proteomes" id="UP000265140">
    <property type="component" value="Chromosome 16"/>
</dbReference>
<reference evidence="24" key="2">
    <citation type="submission" date="2025-08" db="UniProtKB">
        <authorList>
            <consortium name="Ensembl"/>
        </authorList>
    </citation>
    <scope>IDENTIFICATION</scope>
</reference>
<dbReference type="GO" id="GO:0005737">
    <property type="term" value="C:cytoplasm"/>
    <property type="evidence" value="ECO:0007669"/>
    <property type="project" value="UniProtKB-SubCell"/>
</dbReference>
<evidence type="ECO:0000256" key="12">
    <source>
        <dbReference type="ARBA" id="ARBA00022741"/>
    </source>
</evidence>
<keyword evidence="16" id="KW-0112">Calmodulin-binding</keyword>
<dbReference type="InterPro" id="IPR003598">
    <property type="entry name" value="Ig_sub2"/>
</dbReference>
<feature type="region of interest" description="Disordered" evidence="22">
    <location>
        <begin position="686"/>
        <end position="775"/>
    </location>
</feature>
<dbReference type="GO" id="GO:0046872">
    <property type="term" value="F:metal ion binding"/>
    <property type="evidence" value="ECO:0007669"/>
    <property type="project" value="UniProtKB-KW"/>
</dbReference>
<comment type="catalytic activity">
    <reaction evidence="20">
        <text>L-threonyl-[protein] + ATP = O-phospho-L-threonyl-[protein] + ADP + H(+)</text>
        <dbReference type="Rhea" id="RHEA:46608"/>
        <dbReference type="Rhea" id="RHEA-COMP:11060"/>
        <dbReference type="Rhea" id="RHEA-COMP:11605"/>
        <dbReference type="ChEBI" id="CHEBI:15378"/>
        <dbReference type="ChEBI" id="CHEBI:30013"/>
        <dbReference type="ChEBI" id="CHEBI:30616"/>
        <dbReference type="ChEBI" id="CHEBI:61977"/>
        <dbReference type="ChEBI" id="CHEBI:456216"/>
        <dbReference type="EC" id="2.7.11.1"/>
    </reaction>
</comment>
<feature type="compositionally biased region" description="Acidic residues" evidence="22">
    <location>
        <begin position="1199"/>
        <end position="1219"/>
    </location>
</feature>
<keyword evidence="15" id="KW-0460">Magnesium</keyword>
<keyword evidence="10" id="KW-0479">Metal-binding</keyword>
<feature type="compositionally biased region" description="Basic and acidic residues" evidence="22">
    <location>
        <begin position="301"/>
        <end position="312"/>
    </location>
</feature>
<comment type="catalytic activity">
    <reaction evidence="21">
        <text>L-seryl-[protein] + ATP = O-phospho-L-seryl-[protein] + ADP + H(+)</text>
        <dbReference type="Rhea" id="RHEA:17989"/>
        <dbReference type="Rhea" id="RHEA-COMP:9863"/>
        <dbReference type="Rhea" id="RHEA-COMP:11604"/>
        <dbReference type="ChEBI" id="CHEBI:15378"/>
        <dbReference type="ChEBI" id="CHEBI:29999"/>
        <dbReference type="ChEBI" id="CHEBI:30616"/>
        <dbReference type="ChEBI" id="CHEBI:83421"/>
        <dbReference type="ChEBI" id="CHEBI:456216"/>
        <dbReference type="EC" id="2.7.11.1"/>
    </reaction>
</comment>
<feature type="compositionally biased region" description="Basic and acidic residues" evidence="22">
    <location>
        <begin position="732"/>
        <end position="745"/>
    </location>
</feature>
<dbReference type="FunFam" id="2.60.40.10:FF:000800">
    <property type="entry name" value="Cardiac titin"/>
    <property type="match status" value="1"/>
</dbReference>
<dbReference type="SMART" id="SM00409">
    <property type="entry name" value="IG"/>
    <property type="match status" value="8"/>
</dbReference>
<evidence type="ECO:0000256" key="18">
    <source>
        <dbReference type="ARBA" id="ARBA00023242"/>
    </source>
</evidence>
<reference evidence="24 25" key="1">
    <citation type="submission" date="2020-02" db="EMBL/GenBank/DDBJ databases">
        <title>Esox lucius (northern pike) genome, fEsoLuc1, primary haplotype.</title>
        <authorList>
            <person name="Myers G."/>
            <person name="Karagic N."/>
            <person name="Meyer A."/>
            <person name="Pippel M."/>
            <person name="Reichard M."/>
            <person name="Winkler S."/>
            <person name="Tracey A."/>
            <person name="Sims Y."/>
            <person name="Howe K."/>
            <person name="Rhie A."/>
            <person name="Formenti G."/>
            <person name="Durbin R."/>
            <person name="Fedrigo O."/>
            <person name="Jarvis E.D."/>
        </authorList>
    </citation>
    <scope>NUCLEOTIDE SEQUENCE [LARGE SCALE GENOMIC DNA]</scope>
</reference>
<feature type="compositionally biased region" description="Basic and acidic residues" evidence="22">
    <location>
        <begin position="962"/>
        <end position="985"/>
    </location>
</feature>
<evidence type="ECO:0000256" key="22">
    <source>
        <dbReference type="SAM" id="MobiDB-lite"/>
    </source>
</evidence>
<feature type="region of interest" description="Disordered" evidence="22">
    <location>
        <begin position="895"/>
        <end position="927"/>
    </location>
</feature>
<feature type="region of interest" description="Disordered" evidence="22">
    <location>
        <begin position="854"/>
        <end position="881"/>
    </location>
</feature>
<feature type="compositionally biased region" description="Polar residues" evidence="22">
    <location>
        <begin position="706"/>
        <end position="716"/>
    </location>
</feature>
<feature type="compositionally biased region" description="Basic and acidic residues" evidence="22">
    <location>
        <begin position="501"/>
        <end position="516"/>
    </location>
</feature>
<keyword evidence="13" id="KW-0418">Kinase</keyword>
<feature type="region of interest" description="Disordered" evidence="22">
    <location>
        <begin position="271"/>
        <end position="530"/>
    </location>
</feature>
<evidence type="ECO:0000256" key="20">
    <source>
        <dbReference type="ARBA" id="ARBA00047899"/>
    </source>
</evidence>
<evidence type="ECO:0000256" key="13">
    <source>
        <dbReference type="ARBA" id="ARBA00022777"/>
    </source>
</evidence>
<keyword evidence="9" id="KW-0808">Transferase</keyword>
<dbReference type="Ensembl" id="ENSELUT00000090057.1">
    <property type="protein sequence ID" value="ENSELUP00000085104.1"/>
    <property type="gene ID" value="ENSELUG00000035211.1"/>
</dbReference>
<feature type="compositionally biased region" description="Basic and acidic residues" evidence="22">
    <location>
        <begin position="661"/>
        <end position="675"/>
    </location>
</feature>